<evidence type="ECO:0000256" key="1">
    <source>
        <dbReference type="ARBA" id="ARBA00012528"/>
    </source>
</evidence>
<gene>
    <name evidence="4" type="ordered locus">DMR_29940</name>
</gene>
<dbReference type="AlphaFoldDB" id="C4XHW7"/>
<name>C4XHW7_SOLM1</name>
<evidence type="ECO:0000313" key="4">
    <source>
        <dbReference type="EMBL" id="BAH76485.1"/>
    </source>
</evidence>
<comment type="catalytic activity">
    <reaction evidence="2">
        <text>2 GTP = 3',3'-c-di-GMP + 2 diphosphate</text>
        <dbReference type="Rhea" id="RHEA:24898"/>
        <dbReference type="ChEBI" id="CHEBI:33019"/>
        <dbReference type="ChEBI" id="CHEBI:37565"/>
        <dbReference type="ChEBI" id="CHEBI:58805"/>
        <dbReference type="EC" id="2.7.7.65"/>
    </reaction>
</comment>
<sequence length="358" mass="40064">MSNDCPSDSCAIKKLCSEMHKIGCGSKPSWLAVVLFVRNLVGNFSIFTDEQKSAIQRTVFSRLSRKDSSDNNFDQIIDDLEMFIASNQVTVSAEDELESQKNITSSLAMVVNEFISESLSSEQERGKLLSTFGRETLEVLSEADDLEALRPKLKVLLKSMLLHYKEKAKDWERKARFLEQTVNVDPLLAPLHNRRYLESYLRNAIEQNQVDNSPLSVLMLDIDNFKEVNDTYGHQVGDDVLRTLAKIISAHSEKYGWFAARYGGDELVVVCAVSVDEALLHSDAIRLAVQNYEFKPRINGKLADGSIRFTVSIGVAGYQLGMSSDELLNCADKAMYDVKGTGKNNVAQFGVISVEPEW</sequence>
<dbReference type="InterPro" id="IPR029787">
    <property type="entry name" value="Nucleotide_cyclase"/>
</dbReference>
<dbReference type="HOGENOM" id="CLU_777852_0_0_7"/>
<dbReference type="RefSeq" id="WP_015861646.1">
    <property type="nucleotide sequence ID" value="NC_012796.1"/>
</dbReference>
<dbReference type="GO" id="GO:0052621">
    <property type="term" value="F:diguanylate cyclase activity"/>
    <property type="evidence" value="ECO:0007669"/>
    <property type="project" value="UniProtKB-EC"/>
</dbReference>
<dbReference type="PANTHER" id="PTHR45138:SF9">
    <property type="entry name" value="DIGUANYLATE CYCLASE DGCM-RELATED"/>
    <property type="match status" value="1"/>
</dbReference>
<dbReference type="GO" id="GO:0005886">
    <property type="term" value="C:plasma membrane"/>
    <property type="evidence" value="ECO:0007669"/>
    <property type="project" value="TreeGrafter"/>
</dbReference>
<dbReference type="EC" id="2.7.7.65" evidence="1"/>
<evidence type="ECO:0000313" key="5">
    <source>
        <dbReference type="Proteomes" id="UP000009071"/>
    </source>
</evidence>
<proteinExistence type="predicted"/>
<dbReference type="GO" id="GO:0043709">
    <property type="term" value="P:cell adhesion involved in single-species biofilm formation"/>
    <property type="evidence" value="ECO:0007669"/>
    <property type="project" value="TreeGrafter"/>
</dbReference>
<dbReference type="SUPFAM" id="SSF55073">
    <property type="entry name" value="Nucleotide cyclase"/>
    <property type="match status" value="1"/>
</dbReference>
<dbReference type="STRING" id="573370.DMR_29940"/>
<dbReference type="InterPro" id="IPR050469">
    <property type="entry name" value="Diguanylate_Cyclase"/>
</dbReference>
<dbReference type="eggNOG" id="COG3706">
    <property type="taxonomic scope" value="Bacteria"/>
</dbReference>
<evidence type="ECO:0000259" key="3">
    <source>
        <dbReference type="PROSITE" id="PS50887"/>
    </source>
</evidence>
<protein>
    <recommendedName>
        <fullName evidence="1">diguanylate cyclase</fullName>
        <ecNumber evidence="1">2.7.7.65</ecNumber>
    </recommendedName>
</protein>
<dbReference type="GO" id="GO:1902201">
    <property type="term" value="P:negative regulation of bacterial-type flagellum-dependent cell motility"/>
    <property type="evidence" value="ECO:0007669"/>
    <property type="project" value="TreeGrafter"/>
</dbReference>
<dbReference type="OrthoDB" id="9779960at2"/>
<dbReference type="NCBIfam" id="TIGR00254">
    <property type="entry name" value="GGDEF"/>
    <property type="match status" value="1"/>
</dbReference>
<dbReference type="Pfam" id="PF00990">
    <property type="entry name" value="GGDEF"/>
    <property type="match status" value="1"/>
</dbReference>
<evidence type="ECO:0000256" key="2">
    <source>
        <dbReference type="ARBA" id="ARBA00034247"/>
    </source>
</evidence>
<dbReference type="KEGG" id="dma:DMR_29940"/>
<dbReference type="PANTHER" id="PTHR45138">
    <property type="entry name" value="REGULATORY COMPONENTS OF SENSORY TRANSDUCTION SYSTEM"/>
    <property type="match status" value="1"/>
</dbReference>
<dbReference type="Gene3D" id="3.30.70.270">
    <property type="match status" value="1"/>
</dbReference>
<feature type="domain" description="GGDEF" evidence="3">
    <location>
        <begin position="213"/>
        <end position="351"/>
    </location>
</feature>
<dbReference type="Proteomes" id="UP000009071">
    <property type="component" value="Chromosome"/>
</dbReference>
<accession>C4XHW7</accession>
<keyword evidence="5" id="KW-1185">Reference proteome</keyword>
<dbReference type="InterPro" id="IPR043128">
    <property type="entry name" value="Rev_trsase/Diguanyl_cyclase"/>
</dbReference>
<dbReference type="EMBL" id="AP010904">
    <property type="protein sequence ID" value="BAH76485.1"/>
    <property type="molecule type" value="Genomic_DNA"/>
</dbReference>
<dbReference type="PROSITE" id="PS50887">
    <property type="entry name" value="GGDEF"/>
    <property type="match status" value="1"/>
</dbReference>
<dbReference type="CDD" id="cd01949">
    <property type="entry name" value="GGDEF"/>
    <property type="match status" value="1"/>
</dbReference>
<dbReference type="InterPro" id="IPR000160">
    <property type="entry name" value="GGDEF_dom"/>
</dbReference>
<reference evidence="4 5" key="1">
    <citation type="journal article" date="2009" name="Genome Res.">
        <title>Whole genome sequence of Desulfovibrio magneticus strain RS-1 revealed common gene clusters in magnetotactic bacteria.</title>
        <authorList>
            <person name="Nakazawa H."/>
            <person name="Arakaki A."/>
            <person name="Narita-Yamada S."/>
            <person name="Yashiro I."/>
            <person name="Jinno K."/>
            <person name="Aoki N."/>
            <person name="Tsuruyama A."/>
            <person name="Okamura Y."/>
            <person name="Tanikawa S."/>
            <person name="Fujita N."/>
            <person name="Takeyama H."/>
            <person name="Matsunaga T."/>
        </authorList>
    </citation>
    <scope>NUCLEOTIDE SEQUENCE [LARGE SCALE GENOMIC DNA]</scope>
    <source>
        <strain evidence="5">ATCC 700980 / DSM 13731 / RS-1</strain>
    </source>
</reference>
<organism evidence="4 5">
    <name type="scientific">Solidesulfovibrio magneticus (strain ATCC 700980 / DSM 13731 / RS-1)</name>
    <name type="common">Desulfovibrio magneticus</name>
    <dbReference type="NCBI Taxonomy" id="573370"/>
    <lineage>
        <taxon>Bacteria</taxon>
        <taxon>Pseudomonadati</taxon>
        <taxon>Thermodesulfobacteriota</taxon>
        <taxon>Desulfovibrionia</taxon>
        <taxon>Desulfovibrionales</taxon>
        <taxon>Desulfovibrionaceae</taxon>
        <taxon>Solidesulfovibrio</taxon>
    </lineage>
</organism>
<dbReference type="SMART" id="SM00267">
    <property type="entry name" value="GGDEF"/>
    <property type="match status" value="1"/>
</dbReference>